<dbReference type="KEGG" id="gba:J421_4275"/>
<dbReference type="InParanoid" id="W0RMW2"/>
<evidence type="ECO:0000313" key="12">
    <source>
        <dbReference type="Proteomes" id="UP000019151"/>
    </source>
</evidence>
<dbReference type="STRING" id="861299.J421_4275"/>
<reference evidence="11 12" key="1">
    <citation type="journal article" date="2014" name="Genome Announc.">
        <title>Genome Sequence and Methylome of Soil Bacterium Gemmatirosa kalamazoonensis KBS708T, a Member of the Rarely Cultivated Gemmatimonadetes Phylum.</title>
        <authorList>
            <person name="Debruyn J.M."/>
            <person name="Radosevich M."/>
            <person name="Wommack K.E."/>
            <person name="Polson S.W."/>
            <person name="Hauser L.J."/>
            <person name="Fawaz M.N."/>
            <person name="Korlach J."/>
            <person name="Tsai Y.C."/>
        </authorList>
    </citation>
    <scope>NUCLEOTIDE SEQUENCE [LARGE SCALE GENOMIC DNA]</scope>
    <source>
        <strain evidence="11 12">KBS708</strain>
    </source>
</reference>
<dbReference type="Proteomes" id="UP000019151">
    <property type="component" value="Chromosome"/>
</dbReference>
<dbReference type="HOGENOM" id="CLU_011276_9_0_0"/>
<dbReference type="PANTHER" id="PTHR38042">
    <property type="entry name" value="UROPORPHYRINOGEN-III SYNTHASE, CHLOROPLASTIC"/>
    <property type="match status" value="1"/>
</dbReference>
<sequence>MTRAAGASGTTDTLPLAHRVVAVTRPVERAAALCSALEALGATVIACPAIAVEPPTSYDALDDALARLATYDWLALTSVAAVDAVADRLAARGGDPRASLGTRPRVAAVGAATADAARARLGRCDLVPARHTADGLVAAWPRPAGALVLFPCADRARDALPVGLRGRGARVECVVAYRTVAVDDALNDVARRASDGEVDAVLLASPSAAQALARALGRAGARAPALVCIGPATAQACRDLGLTVASVAASPSDDGLVAATLACL</sequence>
<dbReference type="AlphaFoldDB" id="W0RMW2"/>
<evidence type="ECO:0000256" key="6">
    <source>
        <dbReference type="ARBA" id="ARBA00037589"/>
    </source>
</evidence>
<dbReference type="InterPro" id="IPR036108">
    <property type="entry name" value="4pyrrol_syn_uPrphyn_synt_sf"/>
</dbReference>
<dbReference type="SUPFAM" id="SSF69618">
    <property type="entry name" value="HemD-like"/>
    <property type="match status" value="1"/>
</dbReference>
<dbReference type="PANTHER" id="PTHR38042:SF1">
    <property type="entry name" value="UROPORPHYRINOGEN-III SYNTHASE, CHLOROPLASTIC"/>
    <property type="match status" value="1"/>
</dbReference>
<gene>
    <name evidence="11" type="ORF">J421_4275</name>
</gene>
<evidence type="ECO:0000313" key="11">
    <source>
        <dbReference type="EMBL" id="AHG91812.1"/>
    </source>
</evidence>
<dbReference type="CDD" id="cd06578">
    <property type="entry name" value="HemD"/>
    <property type="match status" value="1"/>
</dbReference>
<organism evidence="11 12">
    <name type="scientific">Gemmatirosa kalamazoonensis</name>
    <dbReference type="NCBI Taxonomy" id="861299"/>
    <lineage>
        <taxon>Bacteria</taxon>
        <taxon>Pseudomonadati</taxon>
        <taxon>Gemmatimonadota</taxon>
        <taxon>Gemmatimonadia</taxon>
        <taxon>Gemmatimonadales</taxon>
        <taxon>Gemmatimonadaceae</taxon>
        <taxon>Gemmatirosa</taxon>
    </lineage>
</organism>
<comment type="pathway">
    <text evidence="1 9">Porphyrin-containing compound metabolism; protoporphyrin-IX biosynthesis; coproporphyrinogen-III from 5-aminolevulinate: step 3/4.</text>
</comment>
<dbReference type="GO" id="GO:0004852">
    <property type="term" value="F:uroporphyrinogen-III synthase activity"/>
    <property type="evidence" value="ECO:0007669"/>
    <property type="project" value="UniProtKB-UniRule"/>
</dbReference>
<evidence type="ECO:0000256" key="7">
    <source>
        <dbReference type="ARBA" id="ARBA00040167"/>
    </source>
</evidence>
<protein>
    <recommendedName>
        <fullName evidence="7 9">Uroporphyrinogen-III synthase</fullName>
        <ecNumber evidence="3 9">4.2.1.75</ecNumber>
    </recommendedName>
</protein>
<comment type="catalytic activity">
    <reaction evidence="8 9">
        <text>hydroxymethylbilane = uroporphyrinogen III + H2O</text>
        <dbReference type="Rhea" id="RHEA:18965"/>
        <dbReference type="ChEBI" id="CHEBI:15377"/>
        <dbReference type="ChEBI" id="CHEBI:57308"/>
        <dbReference type="ChEBI" id="CHEBI:57845"/>
        <dbReference type="EC" id="4.2.1.75"/>
    </reaction>
</comment>
<evidence type="ECO:0000256" key="5">
    <source>
        <dbReference type="ARBA" id="ARBA00023244"/>
    </source>
</evidence>
<evidence type="ECO:0000256" key="3">
    <source>
        <dbReference type="ARBA" id="ARBA00013109"/>
    </source>
</evidence>
<comment type="function">
    <text evidence="6 9">Catalyzes cyclization of the linear tetrapyrrole, hydroxymethylbilane, to the macrocyclic uroporphyrinogen III.</text>
</comment>
<dbReference type="GO" id="GO:0006780">
    <property type="term" value="P:uroporphyrinogen III biosynthetic process"/>
    <property type="evidence" value="ECO:0007669"/>
    <property type="project" value="UniProtKB-UniRule"/>
</dbReference>
<keyword evidence="4 9" id="KW-0456">Lyase</keyword>
<dbReference type="GO" id="GO:0006782">
    <property type="term" value="P:protoporphyrinogen IX biosynthetic process"/>
    <property type="evidence" value="ECO:0007669"/>
    <property type="project" value="UniProtKB-UniRule"/>
</dbReference>
<evidence type="ECO:0000256" key="4">
    <source>
        <dbReference type="ARBA" id="ARBA00023239"/>
    </source>
</evidence>
<name>W0RMW2_9BACT</name>
<dbReference type="OrthoDB" id="9815856at2"/>
<dbReference type="Gene3D" id="3.40.50.10090">
    <property type="match status" value="2"/>
</dbReference>
<dbReference type="EMBL" id="CP007128">
    <property type="protein sequence ID" value="AHG91812.1"/>
    <property type="molecule type" value="Genomic_DNA"/>
</dbReference>
<keyword evidence="5 9" id="KW-0627">Porphyrin biosynthesis</keyword>
<dbReference type="InterPro" id="IPR003754">
    <property type="entry name" value="4pyrrol_synth_uPrphyn_synth"/>
</dbReference>
<accession>W0RMW2</accession>
<dbReference type="RefSeq" id="WP_025413248.1">
    <property type="nucleotide sequence ID" value="NZ_CP007128.1"/>
</dbReference>
<dbReference type="eggNOG" id="COG1587">
    <property type="taxonomic scope" value="Bacteria"/>
</dbReference>
<dbReference type="InterPro" id="IPR039793">
    <property type="entry name" value="UROS/Hem4"/>
</dbReference>
<dbReference type="Pfam" id="PF02602">
    <property type="entry name" value="HEM4"/>
    <property type="match status" value="1"/>
</dbReference>
<dbReference type="EC" id="4.2.1.75" evidence="3 9"/>
<evidence type="ECO:0000259" key="10">
    <source>
        <dbReference type="Pfam" id="PF02602"/>
    </source>
</evidence>
<keyword evidence="12" id="KW-1185">Reference proteome</keyword>
<dbReference type="UniPathway" id="UPA00251">
    <property type="reaction ID" value="UER00320"/>
</dbReference>
<evidence type="ECO:0000256" key="9">
    <source>
        <dbReference type="RuleBase" id="RU366031"/>
    </source>
</evidence>
<evidence type="ECO:0000256" key="2">
    <source>
        <dbReference type="ARBA" id="ARBA00008133"/>
    </source>
</evidence>
<evidence type="ECO:0000256" key="1">
    <source>
        <dbReference type="ARBA" id="ARBA00004772"/>
    </source>
</evidence>
<evidence type="ECO:0000256" key="8">
    <source>
        <dbReference type="ARBA" id="ARBA00048617"/>
    </source>
</evidence>
<comment type="similarity">
    <text evidence="2 9">Belongs to the uroporphyrinogen-III synthase family.</text>
</comment>
<proteinExistence type="inferred from homology"/>
<feature type="domain" description="Tetrapyrrole biosynthesis uroporphyrinogen III synthase" evidence="10">
    <location>
        <begin position="35"/>
        <end position="258"/>
    </location>
</feature>